<comment type="caution">
    <text evidence="2">The sequence shown here is derived from an EMBL/GenBank/DDBJ whole genome shotgun (WGS) entry which is preliminary data.</text>
</comment>
<keyword evidence="1" id="KW-1133">Transmembrane helix</keyword>
<keyword evidence="1" id="KW-0472">Membrane</keyword>
<organism evidence="2 3">
    <name type="scientific">Floricoccus tropicus</name>
    <dbReference type="NCBI Taxonomy" id="1859473"/>
    <lineage>
        <taxon>Bacteria</taxon>
        <taxon>Bacillati</taxon>
        <taxon>Bacillota</taxon>
        <taxon>Bacilli</taxon>
        <taxon>Lactobacillales</taxon>
        <taxon>Streptococcaceae</taxon>
        <taxon>Floricoccus</taxon>
    </lineage>
</organism>
<proteinExistence type="predicted"/>
<evidence type="ECO:0000256" key="1">
    <source>
        <dbReference type="SAM" id="Phobius"/>
    </source>
</evidence>
<protein>
    <submittedName>
        <fullName evidence="2">Uncharacterized protein</fullName>
    </submittedName>
</protein>
<dbReference type="RefSeq" id="WP_070791486.1">
    <property type="nucleotide sequence ID" value="NZ_MKIR01000002.1"/>
</dbReference>
<feature type="transmembrane region" description="Helical" evidence="1">
    <location>
        <begin position="15"/>
        <end position="32"/>
    </location>
</feature>
<dbReference type="AlphaFoldDB" id="A0A1E8GPX6"/>
<evidence type="ECO:0000313" key="3">
    <source>
        <dbReference type="Proteomes" id="UP000178622"/>
    </source>
</evidence>
<accession>A0A1E8GPX6</accession>
<evidence type="ECO:0000313" key="2">
    <source>
        <dbReference type="EMBL" id="OFI50267.1"/>
    </source>
</evidence>
<keyword evidence="1" id="KW-0812">Transmembrane</keyword>
<reference evidence="3" key="1">
    <citation type="submission" date="2016-09" db="EMBL/GenBank/DDBJ databases">
        <title>Draft genome sequence of a novel species of the family Streptococcaceae isolated from flowers.</title>
        <authorList>
            <person name="Chuah L.-O."/>
            <person name="Yap K.-P."/>
            <person name="Thong K.L."/>
            <person name="Liong M.T."/>
            <person name="Ahmad R."/>
            <person name="Rusul G."/>
        </authorList>
    </citation>
    <scope>NUCLEOTIDE SEQUENCE [LARGE SCALE GENOMIC DNA]</scope>
    <source>
        <strain evidence="3">DF1</strain>
    </source>
</reference>
<keyword evidence="3" id="KW-1185">Reference proteome</keyword>
<dbReference type="OrthoDB" id="9823213at2"/>
<sequence length="164" mass="18806">MDFVEKIKGISRETWIALVALVIIFASIAPIIHKSVRAEQTDLVKYVATNDKIKDISDKDVGKYLSENLATTIIFVDPRNSDLNKDLFKYILESNGNTKLNREIFIYEEIYPTTFLNNLKLDMNDKIPVVFFEGNKKTKVVNLDKKTNLKKDFANIINKISMGE</sequence>
<name>A0A1E8GPX6_9LACT</name>
<dbReference type="Proteomes" id="UP000178622">
    <property type="component" value="Unassembled WGS sequence"/>
</dbReference>
<gene>
    <name evidence="2" type="ORF">BG261_09110</name>
</gene>
<dbReference type="EMBL" id="MKIR01000002">
    <property type="protein sequence ID" value="OFI50267.1"/>
    <property type="molecule type" value="Genomic_DNA"/>
</dbReference>
<dbReference type="STRING" id="1859473.BG261_09110"/>